<protein>
    <submittedName>
        <fullName evidence="4">DUF58 domain-containing protein</fullName>
    </submittedName>
</protein>
<dbReference type="PANTHER" id="PTHR34351">
    <property type="entry name" value="SLR1927 PROTEIN-RELATED"/>
    <property type="match status" value="1"/>
</dbReference>
<keyword evidence="2" id="KW-1133">Transmembrane helix</keyword>
<comment type="caution">
    <text evidence="4">The sequence shown here is derived from an EMBL/GenBank/DDBJ whole genome shotgun (WGS) entry which is preliminary data.</text>
</comment>
<proteinExistence type="predicted"/>
<evidence type="ECO:0000256" key="1">
    <source>
        <dbReference type="SAM" id="MobiDB-lite"/>
    </source>
</evidence>
<dbReference type="RefSeq" id="WP_231449368.1">
    <property type="nucleotide sequence ID" value="NZ_JAJOMB010000030.1"/>
</dbReference>
<dbReference type="Pfam" id="PF01882">
    <property type="entry name" value="DUF58"/>
    <property type="match status" value="1"/>
</dbReference>
<evidence type="ECO:0000256" key="2">
    <source>
        <dbReference type="SAM" id="Phobius"/>
    </source>
</evidence>
<dbReference type="EMBL" id="JAJOMB010000030">
    <property type="protein sequence ID" value="MCD5316518.1"/>
    <property type="molecule type" value="Genomic_DNA"/>
</dbReference>
<evidence type="ECO:0000313" key="5">
    <source>
        <dbReference type="Proteomes" id="UP001138997"/>
    </source>
</evidence>
<dbReference type="InterPro" id="IPR002881">
    <property type="entry name" value="DUF58"/>
</dbReference>
<keyword evidence="2" id="KW-0472">Membrane</keyword>
<accession>A0A9X1NNW5</accession>
<dbReference type="AlphaFoldDB" id="A0A9X1NNW5"/>
<reference evidence="4" key="1">
    <citation type="submission" date="2021-11" db="EMBL/GenBank/DDBJ databases">
        <title>Streptomyces corallinus and Kineosporia corallina sp. nov., two new coral-derived marine actinobacteria.</title>
        <authorList>
            <person name="Buangrab K."/>
            <person name="Sutthacheep M."/>
            <person name="Yeemin T."/>
            <person name="Harunari E."/>
            <person name="Igarashi Y."/>
            <person name="Sripreechasak P."/>
            <person name="Kanchanasin P."/>
            <person name="Tanasupawat S."/>
            <person name="Phongsopitanun W."/>
        </authorList>
    </citation>
    <scope>NUCLEOTIDE SEQUENCE</scope>
    <source>
        <strain evidence="4">JCM 31032</strain>
    </source>
</reference>
<sequence length="404" mass="42234">MTEPAAPQAAAGPARPMNGQAVDLGRIRLSPAGRALVAVAVAGLLAGFVVGYVELIGIACAAALLVLVAVAQVVARVSVQVERSISPQRVGVGEKAIGMLHIRIKGRGRAMRAVDQVGGRKHEIPVPSGSSGELRRVVYDLDTSRRGVFAVGPLRLHQHDLCEIAHRQRELGDTLQLIVRPKTYPLNQPAQGQSRDLEGSRTNSHAENGVTFSGLREYVPGDDLRIIHWKGLARGGPLTVRTHVDSSRSDILILLDDRVTSYRTAEDFEQAVSFAASVATMALAAAVTVRISPVSGRGLAGSAQAILDGLAGITVAEPDSAGHTLASAAQRTTGQGGRTAVAVLGPGAQSELSALVPLRKNWATVLAAVIDSGRSAQRPVEPGVAVLSEATAADLAASWNRRWG</sequence>
<feature type="compositionally biased region" description="Polar residues" evidence="1">
    <location>
        <begin position="185"/>
        <end position="206"/>
    </location>
</feature>
<keyword evidence="2" id="KW-0812">Transmembrane</keyword>
<keyword evidence="5" id="KW-1185">Reference proteome</keyword>
<evidence type="ECO:0000313" key="4">
    <source>
        <dbReference type="EMBL" id="MCD5316518.1"/>
    </source>
</evidence>
<name>A0A9X1NNW5_9ACTN</name>
<dbReference type="Proteomes" id="UP001138997">
    <property type="component" value="Unassembled WGS sequence"/>
</dbReference>
<feature type="transmembrane region" description="Helical" evidence="2">
    <location>
        <begin position="32"/>
        <end position="50"/>
    </location>
</feature>
<feature type="domain" description="DUF58" evidence="3">
    <location>
        <begin position="215"/>
        <end position="344"/>
    </location>
</feature>
<evidence type="ECO:0000259" key="3">
    <source>
        <dbReference type="Pfam" id="PF01882"/>
    </source>
</evidence>
<organism evidence="4 5">
    <name type="scientific">Kineosporia babensis</name>
    <dbReference type="NCBI Taxonomy" id="499548"/>
    <lineage>
        <taxon>Bacteria</taxon>
        <taxon>Bacillati</taxon>
        <taxon>Actinomycetota</taxon>
        <taxon>Actinomycetes</taxon>
        <taxon>Kineosporiales</taxon>
        <taxon>Kineosporiaceae</taxon>
        <taxon>Kineosporia</taxon>
    </lineage>
</organism>
<gene>
    <name evidence="4" type="ORF">LR394_37040</name>
</gene>
<dbReference type="PANTHER" id="PTHR34351:SF1">
    <property type="entry name" value="SLR1927 PROTEIN"/>
    <property type="match status" value="1"/>
</dbReference>
<feature type="region of interest" description="Disordered" evidence="1">
    <location>
        <begin position="184"/>
        <end position="206"/>
    </location>
</feature>